<accession>A0AAW0NVH5</accession>
<evidence type="ECO:0000313" key="3">
    <source>
        <dbReference type="Proteomes" id="UP001460270"/>
    </source>
</evidence>
<gene>
    <name evidence="2" type="ORF">WMY93_018390</name>
</gene>
<dbReference type="EMBL" id="JBBPFD010000013">
    <property type="protein sequence ID" value="KAK7901621.1"/>
    <property type="molecule type" value="Genomic_DNA"/>
</dbReference>
<sequence>MSGFLMHVLTLSTVKYMMQFHRFTSRGAAQSALFYTIKSGLERIDFKTALLVFKSLHGLAPKYISDMLVRYEPSRTLRTSGTGILLVPRVRTKRGPESGLNMDQIRLNVDQSQTKRGPESGLNVDQSQD</sequence>
<keyword evidence="3" id="KW-1185">Reference proteome</keyword>
<proteinExistence type="predicted"/>
<dbReference type="Proteomes" id="UP001460270">
    <property type="component" value="Unassembled WGS sequence"/>
</dbReference>
<evidence type="ECO:0000313" key="2">
    <source>
        <dbReference type="EMBL" id="KAK7901621.1"/>
    </source>
</evidence>
<name>A0AAW0NVH5_9GOBI</name>
<reference evidence="3" key="1">
    <citation type="submission" date="2024-04" db="EMBL/GenBank/DDBJ databases">
        <title>Salinicola lusitanus LLJ914,a marine bacterium isolated from the Okinawa Trough.</title>
        <authorList>
            <person name="Li J."/>
        </authorList>
    </citation>
    <scope>NUCLEOTIDE SEQUENCE [LARGE SCALE GENOMIC DNA]</scope>
</reference>
<comment type="caution">
    <text evidence="2">The sequence shown here is derived from an EMBL/GenBank/DDBJ whole genome shotgun (WGS) entry which is preliminary data.</text>
</comment>
<feature type="region of interest" description="Disordered" evidence="1">
    <location>
        <begin position="94"/>
        <end position="129"/>
    </location>
</feature>
<dbReference type="AlphaFoldDB" id="A0AAW0NVH5"/>
<evidence type="ECO:0000256" key="1">
    <source>
        <dbReference type="SAM" id="MobiDB-lite"/>
    </source>
</evidence>
<protein>
    <submittedName>
        <fullName evidence="2">Uncharacterized protein</fullName>
    </submittedName>
</protein>
<organism evidence="2 3">
    <name type="scientific">Mugilogobius chulae</name>
    <name type="common">yellowstripe goby</name>
    <dbReference type="NCBI Taxonomy" id="88201"/>
    <lineage>
        <taxon>Eukaryota</taxon>
        <taxon>Metazoa</taxon>
        <taxon>Chordata</taxon>
        <taxon>Craniata</taxon>
        <taxon>Vertebrata</taxon>
        <taxon>Euteleostomi</taxon>
        <taxon>Actinopterygii</taxon>
        <taxon>Neopterygii</taxon>
        <taxon>Teleostei</taxon>
        <taxon>Neoteleostei</taxon>
        <taxon>Acanthomorphata</taxon>
        <taxon>Gobiaria</taxon>
        <taxon>Gobiiformes</taxon>
        <taxon>Gobioidei</taxon>
        <taxon>Gobiidae</taxon>
        <taxon>Gobionellinae</taxon>
        <taxon>Mugilogobius</taxon>
    </lineage>
</organism>